<dbReference type="InterPro" id="IPR006439">
    <property type="entry name" value="HAD-SF_hydro_IA"/>
</dbReference>
<dbReference type="PANTHER" id="PTHR43434">
    <property type="entry name" value="PHOSPHOGLYCOLATE PHOSPHATASE"/>
    <property type="match status" value="1"/>
</dbReference>
<dbReference type="Pfam" id="PF13419">
    <property type="entry name" value="HAD_2"/>
    <property type="match status" value="1"/>
</dbReference>
<dbReference type="GO" id="GO:0005829">
    <property type="term" value="C:cytosol"/>
    <property type="evidence" value="ECO:0007669"/>
    <property type="project" value="TreeGrafter"/>
</dbReference>
<organism evidence="5 6">
    <name type="scientific">Candidatus Amphirhobacter heronislandensis</name>
    <dbReference type="NCBI Taxonomy" id="1732024"/>
    <lineage>
        <taxon>Bacteria</taxon>
        <taxon>Pseudomonadati</taxon>
        <taxon>Pseudomonadota</taxon>
        <taxon>Gammaproteobacteria</taxon>
        <taxon>Candidatus Tethybacterales</taxon>
        <taxon>Candidatus Tethybacteraceae</taxon>
        <taxon>Candidatus Amphirhobacter</taxon>
    </lineage>
</organism>
<comment type="caution">
    <text evidence="5">The sequence shown here is derived from an EMBL/GenBank/DDBJ whole genome shotgun (WGS) entry which is preliminary data.</text>
</comment>
<dbReference type="SFLD" id="SFLDG01129">
    <property type="entry name" value="C1.5:_HAD__Beta-PGM__Phosphata"/>
    <property type="match status" value="1"/>
</dbReference>
<gene>
    <name evidence="5" type="ORF">ISN26_01690</name>
</gene>
<evidence type="ECO:0000256" key="2">
    <source>
        <dbReference type="ARBA" id="ARBA00022801"/>
    </source>
</evidence>
<evidence type="ECO:0000313" key="6">
    <source>
        <dbReference type="Proteomes" id="UP000604381"/>
    </source>
</evidence>
<reference evidence="5" key="1">
    <citation type="submission" date="2020-10" db="EMBL/GenBank/DDBJ databases">
        <title>An improved Amphimedon queenslandica hologenome assembly reveals how three proteobacterial symbionts can extend the metabolic phenotypic of their marine sponge host.</title>
        <authorList>
            <person name="Degnan B."/>
            <person name="Degnan S."/>
            <person name="Xiang X."/>
        </authorList>
    </citation>
    <scope>NUCLEOTIDE SEQUENCE</scope>
    <source>
        <strain evidence="5">AqS2</strain>
    </source>
</reference>
<dbReference type="InterPro" id="IPR041492">
    <property type="entry name" value="HAD_2"/>
</dbReference>
<dbReference type="GO" id="GO:0046872">
    <property type="term" value="F:metal ion binding"/>
    <property type="evidence" value="ECO:0007669"/>
    <property type="project" value="UniProtKB-KW"/>
</dbReference>
<keyword evidence="1" id="KW-0479">Metal-binding</keyword>
<dbReference type="NCBIfam" id="TIGR01509">
    <property type="entry name" value="HAD-SF-IA-v3"/>
    <property type="match status" value="1"/>
</dbReference>
<dbReference type="SFLD" id="SFLDS00003">
    <property type="entry name" value="Haloacid_Dehalogenase"/>
    <property type="match status" value="1"/>
</dbReference>
<dbReference type="AlphaFoldDB" id="A0A930UGG4"/>
<dbReference type="GO" id="GO:0008967">
    <property type="term" value="F:phosphoglycolate phosphatase activity"/>
    <property type="evidence" value="ECO:0007669"/>
    <property type="project" value="TreeGrafter"/>
</dbReference>
<dbReference type="Gene3D" id="1.10.150.240">
    <property type="entry name" value="Putative phosphatase, domain 2"/>
    <property type="match status" value="1"/>
</dbReference>
<keyword evidence="3" id="KW-0460">Magnesium</keyword>
<dbReference type="SFLD" id="SFLDG01135">
    <property type="entry name" value="C1.5.6:_HAD__Beta-PGM__Phospha"/>
    <property type="match status" value="1"/>
</dbReference>
<accession>A0A930UGG4</accession>
<dbReference type="GO" id="GO:0006281">
    <property type="term" value="P:DNA repair"/>
    <property type="evidence" value="ECO:0007669"/>
    <property type="project" value="TreeGrafter"/>
</dbReference>
<keyword evidence="6" id="KW-1185">Reference proteome</keyword>
<dbReference type="SUPFAM" id="SSF56784">
    <property type="entry name" value="HAD-like"/>
    <property type="match status" value="1"/>
</dbReference>
<evidence type="ECO:0000256" key="4">
    <source>
        <dbReference type="ARBA" id="ARBA00023277"/>
    </source>
</evidence>
<name>A0A930UGG4_9GAMM</name>
<dbReference type="NCBIfam" id="TIGR01549">
    <property type="entry name" value="HAD-SF-IA-v1"/>
    <property type="match status" value="1"/>
</dbReference>
<protein>
    <submittedName>
        <fullName evidence="5">HAD-IA family hydrolase</fullName>
    </submittedName>
</protein>
<keyword evidence="4" id="KW-0119">Carbohydrate metabolism</keyword>
<evidence type="ECO:0000256" key="1">
    <source>
        <dbReference type="ARBA" id="ARBA00022723"/>
    </source>
</evidence>
<keyword evidence="2 5" id="KW-0378">Hydrolase</keyword>
<dbReference type="InterPro" id="IPR023198">
    <property type="entry name" value="PGP-like_dom2"/>
</dbReference>
<dbReference type="EMBL" id="JADHEI010000028">
    <property type="protein sequence ID" value="MBF2734794.1"/>
    <property type="molecule type" value="Genomic_DNA"/>
</dbReference>
<dbReference type="InterPro" id="IPR050155">
    <property type="entry name" value="HAD-like_hydrolase_sf"/>
</dbReference>
<dbReference type="InterPro" id="IPR023214">
    <property type="entry name" value="HAD_sf"/>
</dbReference>
<dbReference type="PANTHER" id="PTHR43434:SF23">
    <property type="entry name" value="PHOSPHOGLYCOLATE PHOSPHATASE"/>
    <property type="match status" value="1"/>
</dbReference>
<dbReference type="InterPro" id="IPR036412">
    <property type="entry name" value="HAD-like_sf"/>
</dbReference>
<dbReference type="PRINTS" id="PR00413">
    <property type="entry name" value="HADHALOGNASE"/>
</dbReference>
<sequence length="212" mass="23294">MTATRAVLFDLDGTLIDTGRDLLAALNALRAERGLPALDFEAVKYLVGHGSRRLMQEHLMEEGDELEPLRERFLVEYDRAGHAQSKLFDGMQEVLDHLAAAGLPWAIVTNKPTKQTEDLLGKLDLRPAPSHVVCSDTLPRHKPYPDGLLHVCKELGVEPAACFYVGDNDLDVRASGACGMPFLAAGWGYWEPDKPAERLLARPQEIIAALAS</sequence>
<dbReference type="Proteomes" id="UP000604381">
    <property type="component" value="Unassembled WGS sequence"/>
</dbReference>
<evidence type="ECO:0000256" key="3">
    <source>
        <dbReference type="ARBA" id="ARBA00022842"/>
    </source>
</evidence>
<dbReference type="Gene3D" id="3.40.50.1000">
    <property type="entry name" value="HAD superfamily/HAD-like"/>
    <property type="match status" value="1"/>
</dbReference>
<proteinExistence type="predicted"/>
<evidence type="ECO:0000313" key="5">
    <source>
        <dbReference type="EMBL" id="MBF2734794.1"/>
    </source>
</evidence>